<accession>A0ABP9W8G9</accession>
<proteinExistence type="predicted"/>
<gene>
    <name evidence="1" type="ORF">Dcar01_02391</name>
</gene>
<evidence type="ECO:0000313" key="2">
    <source>
        <dbReference type="Proteomes" id="UP001401887"/>
    </source>
</evidence>
<protein>
    <submittedName>
        <fullName evidence="1">Uncharacterized protein</fullName>
    </submittedName>
</protein>
<evidence type="ECO:0000313" key="1">
    <source>
        <dbReference type="EMBL" id="GAA5513647.1"/>
    </source>
</evidence>
<keyword evidence="2" id="KW-1185">Reference proteome</keyword>
<dbReference type="Proteomes" id="UP001401887">
    <property type="component" value="Unassembled WGS sequence"/>
</dbReference>
<dbReference type="RefSeq" id="WP_345465419.1">
    <property type="nucleotide sequence ID" value="NZ_BAABRP010000009.1"/>
</dbReference>
<comment type="caution">
    <text evidence="1">The sequence shown here is derived from an EMBL/GenBank/DDBJ whole genome shotgun (WGS) entry which is preliminary data.</text>
</comment>
<name>A0ABP9W8G9_9DEIO</name>
<dbReference type="EMBL" id="BAABRP010000009">
    <property type="protein sequence ID" value="GAA5513647.1"/>
    <property type="molecule type" value="Genomic_DNA"/>
</dbReference>
<sequence>MPVWRDRWDGTPNVAVISETPVTEEGTVEDALLFVLDESPQRVALTDEHGASRTFTLPSEALEGTFFKAGLDLPTEPQQENPQ</sequence>
<organism evidence="1 2">
    <name type="scientific">Deinococcus carri</name>
    <dbReference type="NCBI Taxonomy" id="1211323"/>
    <lineage>
        <taxon>Bacteria</taxon>
        <taxon>Thermotogati</taxon>
        <taxon>Deinococcota</taxon>
        <taxon>Deinococci</taxon>
        <taxon>Deinococcales</taxon>
        <taxon>Deinococcaceae</taxon>
        <taxon>Deinococcus</taxon>
    </lineage>
</organism>
<reference evidence="1 2" key="1">
    <citation type="submission" date="2024-02" db="EMBL/GenBank/DDBJ databases">
        <title>Deinococcus carri NBRC 110142.</title>
        <authorList>
            <person name="Ichikawa N."/>
            <person name="Katano-Makiyama Y."/>
            <person name="Hidaka K."/>
        </authorList>
    </citation>
    <scope>NUCLEOTIDE SEQUENCE [LARGE SCALE GENOMIC DNA]</scope>
    <source>
        <strain evidence="1 2">NBRC 110142</strain>
    </source>
</reference>